<dbReference type="PANTHER" id="PTHR22936">
    <property type="entry name" value="RHOMBOID-RELATED"/>
    <property type="match status" value="1"/>
</dbReference>
<keyword evidence="5 10" id="KW-0812">Transmembrane</keyword>
<dbReference type="Gene3D" id="3.10.450.50">
    <property type="match status" value="1"/>
</dbReference>
<reference evidence="12 13" key="1">
    <citation type="submission" date="2019-02" db="EMBL/GenBank/DDBJ databases">
        <title>Genome sequencing of the rare red list fungi Antrodiella citrinella (Flaviporus citrinellus).</title>
        <authorList>
            <person name="Buettner E."/>
            <person name="Kellner H."/>
        </authorList>
    </citation>
    <scope>NUCLEOTIDE SEQUENCE [LARGE SCALE GENOMIC DNA]</scope>
    <source>
        <strain evidence="12 13">DSM 108506</strain>
    </source>
</reference>
<dbReference type="EMBL" id="SGPM01000005">
    <property type="protein sequence ID" value="THH33565.1"/>
    <property type="molecule type" value="Genomic_DNA"/>
</dbReference>
<dbReference type="AlphaFoldDB" id="A0A4S4N550"/>
<comment type="caution">
    <text evidence="10">Lacks conserved residue(s) required for the propagation of feature annotation.</text>
</comment>
<dbReference type="Pfam" id="PF01694">
    <property type="entry name" value="Rhomboid"/>
    <property type="match status" value="1"/>
</dbReference>
<evidence type="ECO:0000256" key="9">
    <source>
        <dbReference type="ARBA" id="ARBA00023136"/>
    </source>
</evidence>
<dbReference type="InterPro" id="IPR002610">
    <property type="entry name" value="Peptidase_S54_rhomboid-like"/>
</dbReference>
<feature type="transmembrane region" description="Helical" evidence="10">
    <location>
        <begin position="442"/>
        <end position="458"/>
    </location>
</feature>
<dbReference type="SUPFAM" id="SSF144091">
    <property type="entry name" value="Rhomboid-like"/>
    <property type="match status" value="1"/>
</dbReference>
<protein>
    <recommendedName>
        <fullName evidence="10">Rhomboid-type serine protease</fullName>
        <ecNumber evidence="10">3.4.21.105</ecNumber>
    </recommendedName>
</protein>
<dbReference type="GO" id="GO:0004252">
    <property type="term" value="F:serine-type endopeptidase activity"/>
    <property type="evidence" value="ECO:0007669"/>
    <property type="project" value="InterPro"/>
</dbReference>
<name>A0A4S4N550_9APHY</name>
<evidence type="ECO:0000256" key="3">
    <source>
        <dbReference type="ARBA" id="ARBA00009045"/>
    </source>
</evidence>
<accession>A0A4S4N550</accession>
<proteinExistence type="inferred from homology"/>
<keyword evidence="9 10" id="KW-0472">Membrane</keyword>
<dbReference type="Proteomes" id="UP000308730">
    <property type="component" value="Unassembled WGS sequence"/>
</dbReference>
<dbReference type="InterPro" id="IPR022764">
    <property type="entry name" value="Peptidase_S54_rhomboid_dom"/>
</dbReference>
<dbReference type="PANTHER" id="PTHR22936:SF69">
    <property type="entry name" value="RHOMBOID-LIKE PROTEIN"/>
    <property type="match status" value="1"/>
</dbReference>
<evidence type="ECO:0000313" key="13">
    <source>
        <dbReference type="Proteomes" id="UP000308730"/>
    </source>
</evidence>
<dbReference type="GO" id="GO:0006508">
    <property type="term" value="P:proteolysis"/>
    <property type="evidence" value="ECO:0007669"/>
    <property type="project" value="UniProtKB-KW"/>
</dbReference>
<evidence type="ECO:0000256" key="4">
    <source>
        <dbReference type="ARBA" id="ARBA00022670"/>
    </source>
</evidence>
<evidence type="ECO:0000259" key="11">
    <source>
        <dbReference type="Pfam" id="PF01694"/>
    </source>
</evidence>
<sequence>MTGGVGFEELSRFYKYHFTQDNVTPPDTELITVSRTVGADRIIDEMIYKCTHTTEIDYFLPGITPTGKPLEIALVGVVAFRGDKLTFEHIYWDQASTLVQATIPSTNTRRGMTTPEDAPFNHETIVRHGRTESRTNLLHNDSYEGVKDGSYDPSQAEAGYGYNPSEYNLNDKQNPAVYSYGAHPTQPYSDMAEIVEPYDAARTQAVDEKPPSSVARALGFSSRFLAQRIEDKKRGVVRQRRPYAVYVLTTAMLGVLIYELVLNSKNQGTPISFHPVVNPLLGPSSSALINAGARFPPCMTTVQGLPLDTQFPCLNDTANPPDRLCPLEEVCGFGGFHNETPDQWFRFITPIFLHAGIIHFILNMFAQLTAAAEIEREMGSAGFLIVYFAAGIFGNVLGSNFSLVGVPSVGASGAIFDRITRSLGLISWLIGSTTIDQVGRRLAWMVVELIIAFAVGYIPFVDNFAHIGGFLMGLLTGMVLYPIISATTRHRTIVWALRGAALAVAVVLFVVLIRNFYTSDPYSGVLILLHP</sequence>
<dbReference type="GO" id="GO:0016020">
    <property type="term" value="C:membrane"/>
    <property type="evidence" value="ECO:0007669"/>
    <property type="project" value="UniProtKB-SubCell"/>
</dbReference>
<evidence type="ECO:0000256" key="8">
    <source>
        <dbReference type="ARBA" id="ARBA00022989"/>
    </source>
</evidence>
<keyword evidence="13" id="KW-1185">Reference proteome</keyword>
<comment type="similarity">
    <text evidence="3 10">Belongs to the peptidase S54 family.</text>
</comment>
<evidence type="ECO:0000256" key="7">
    <source>
        <dbReference type="ARBA" id="ARBA00022825"/>
    </source>
</evidence>
<evidence type="ECO:0000256" key="10">
    <source>
        <dbReference type="RuleBase" id="RU362115"/>
    </source>
</evidence>
<evidence type="ECO:0000256" key="2">
    <source>
        <dbReference type="ARBA" id="ARBA00004141"/>
    </source>
</evidence>
<keyword evidence="6 10" id="KW-0378">Hydrolase</keyword>
<comment type="function">
    <text evidence="10">Serine protease involved in intramembrane proteolysis.</text>
</comment>
<feature type="transmembrane region" description="Helical" evidence="10">
    <location>
        <begin position="243"/>
        <end position="261"/>
    </location>
</feature>
<evidence type="ECO:0000256" key="5">
    <source>
        <dbReference type="ARBA" id="ARBA00022692"/>
    </source>
</evidence>
<dbReference type="InterPro" id="IPR032710">
    <property type="entry name" value="NTF2-like_dom_sf"/>
</dbReference>
<evidence type="ECO:0000256" key="6">
    <source>
        <dbReference type="ARBA" id="ARBA00022801"/>
    </source>
</evidence>
<organism evidence="12 13">
    <name type="scientific">Antrodiella citrinella</name>
    <dbReference type="NCBI Taxonomy" id="2447956"/>
    <lineage>
        <taxon>Eukaryota</taxon>
        <taxon>Fungi</taxon>
        <taxon>Dikarya</taxon>
        <taxon>Basidiomycota</taxon>
        <taxon>Agaricomycotina</taxon>
        <taxon>Agaricomycetes</taxon>
        <taxon>Polyporales</taxon>
        <taxon>Steccherinaceae</taxon>
        <taxon>Antrodiella</taxon>
    </lineage>
</organism>
<comment type="caution">
    <text evidence="12">The sequence shown here is derived from an EMBL/GenBank/DDBJ whole genome shotgun (WGS) entry which is preliminary data.</text>
</comment>
<feature type="transmembrane region" description="Helical" evidence="10">
    <location>
        <begin position="378"/>
        <end position="397"/>
    </location>
</feature>
<gene>
    <name evidence="12" type="ORF">EUX98_g670</name>
</gene>
<dbReference type="Gene3D" id="1.20.1540.10">
    <property type="entry name" value="Rhomboid-like"/>
    <property type="match status" value="1"/>
</dbReference>
<feature type="transmembrane region" description="Helical" evidence="10">
    <location>
        <begin position="495"/>
        <end position="517"/>
    </location>
</feature>
<dbReference type="OrthoDB" id="2146116at2759"/>
<comment type="subcellular location">
    <subcellularLocation>
        <location evidence="2 10">Membrane</location>
        <topology evidence="2 10">Multi-pass membrane protein</topology>
    </subcellularLocation>
</comment>
<dbReference type="EC" id="3.4.21.105" evidence="10"/>
<feature type="domain" description="Peptidase S54 rhomboid" evidence="11">
    <location>
        <begin position="342"/>
        <end position="481"/>
    </location>
</feature>
<keyword evidence="7 10" id="KW-0720">Serine protease</keyword>
<comment type="catalytic activity">
    <reaction evidence="1 10">
        <text>Cleaves type-1 transmembrane domains using a catalytic dyad composed of serine and histidine that are contributed by different transmembrane domains.</text>
        <dbReference type="EC" id="3.4.21.105"/>
    </reaction>
</comment>
<feature type="transmembrane region" description="Helical" evidence="10">
    <location>
        <begin position="464"/>
        <end position="483"/>
    </location>
</feature>
<dbReference type="SUPFAM" id="SSF54427">
    <property type="entry name" value="NTF2-like"/>
    <property type="match status" value="1"/>
</dbReference>
<keyword evidence="4 10" id="KW-0645">Protease</keyword>
<dbReference type="InterPro" id="IPR035952">
    <property type="entry name" value="Rhomboid-like_sf"/>
</dbReference>
<evidence type="ECO:0000256" key="1">
    <source>
        <dbReference type="ARBA" id="ARBA00000156"/>
    </source>
</evidence>
<feature type="transmembrane region" description="Helical" evidence="10">
    <location>
        <begin position="344"/>
        <end position="366"/>
    </location>
</feature>
<evidence type="ECO:0000313" key="12">
    <source>
        <dbReference type="EMBL" id="THH33565.1"/>
    </source>
</evidence>
<keyword evidence="8 10" id="KW-1133">Transmembrane helix</keyword>